<evidence type="ECO:0000259" key="1">
    <source>
        <dbReference type="Pfam" id="PF01467"/>
    </source>
</evidence>
<dbReference type="CDD" id="cd02164">
    <property type="entry name" value="PPAT_CoAS"/>
    <property type="match status" value="1"/>
</dbReference>
<dbReference type="NCBIfam" id="NF001985">
    <property type="entry name" value="PRK00777.1"/>
    <property type="match status" value="1"/>
</dbReference>
<dbReference type="KEGG" id="tbl:TBLA_0C07030"/>
<dbReference type="AlphaFoldDB" id="I2H292"/>
<evidence type="ECO:0000313" key="2">
    <source>
        <dbReference type="EMBL" id="CCH60494.1"/>
    </source>
</evidence>
<keyword evidence="3" id="KW-1185">Reference proteome</keyword>
<dbReference type="OrthoDB" id="330671at2759"/>
<proteinExistence type="predicted"/>
<dbReference type="HOGENOM" id="CLU_035272_0_1_1"/>
<dbReference type="PANTHER" id="PTHR10695:SF46">
    <property type="entry name" value="BIFUNCTIONAL COENZYME A SYNTHASE-RELATED"/>
    <property type="match status" value="1"/>
</dbReference>
<feature type="domain" description="Cytidyltransferase-like" evidence="1">
    <location>
        <begin position="149"/>
        <end position="291"/>
    </location>
</feature>
<dbReference type="GeneID" id="14495474"/>
<sequence length="298" mass="34478">MVKVGIVLEKLSQLDLKKFDRVIDIVVDCLPNKDNDSANDEIVLLLNEKIRNSEFLELILGDLYGKFRDILTRNNKFLTHVNVFFNKDDKNEYDDILDSQIIYIPRIELKPLFSHTKEVRIFDLPLIELPELSNKPISPDMNKYQISAIGGTFDHLHDGHKILLSVAAFLTTQRLVVGVTDQELLKNKKFKEVLQSYEFRCKYVTEFLRKIKPSLKVEIYPLRDVCGPTLKFEEIQCLLISKETLKGSKIVNDARVAKGMSELEIYIVDVLGGDEHNNWQEKLSSTSIRQKLIELREK</sequence>
<dbReference type="Gene3D" id="3.40.50.620">
    <property type="entry name" value="HUPs"/>
    <property type="match status" value="1"/>
</dbReference>
<gene>
    <name evidence="2" type="primary">TBLA0C07030</name>
    <name evidence="2" type="ORF">TBLA_0C07030</name>
</gene>
<reference evidence="2 3" key="1">
    <citation type="journal article" date="2011" name="Proc. Natl. Acad. Sci. U.S.A.">
        <title>Evolutionary erosion of yeast sex chromosomes by mating-type switching accidents.</title>
        <authorList>
            <person name="Gordon J.L."/>
            <person name="Armisen D."/>
            <person name="Proux-Wera E."/>
            <person name="Oheigeartaigh S.S."/>
            <person name="Byrne K.P."/>
            <person name="Wolfe K.H."/>
        </authorList>
    </citation>
    <scope>NUCLEOTIDE SEQUENCE [LARGE SCALE GENOMIC DNA]</scope>
    <source>
        <strain evidence="3">ATCC 34711 / CBS 6284 / DSM 70876 / NBRC 10599 / NRRL Y-10934 / UCD 77-7</strain>
    </source>
</reference>
<evidence type="ECO:0000313" key="3">
    <source>
        <dbReference type="Proteomes" id="UP000002866"/>
    </source>
</evidence>
<accession>I2H292</accession>
<dbReference type="GO" id="GO:0004140">
    <property type="term" value="F:dephospho-CoA kinase activity"/>
    <property type="evidence" value="ECO:0007669"/>
    <property type="project" value="TreeGrafter"/>
</dbReference>
<name>I2H292_HENB6</name>
<dbReference type="FunFam" id="3.40.50.620:FF:000089">
    <property type="entry name" value="Bifunctional coenzyme A synthase"/>
    <property type="match status" value="1"/>
</dbReference>
<dbReference type="STRING" id="1071380.I2H292"/>
<dbReference type="SUPFAM" id="SSF52374">
    <property type="entry name" value="Nucleotidylyl transferase"/>
    <property type="match status" value="1"/>
</dbReference>
<dbReference type="FunCoup" id="I2H292">
    <property type="interactions" value="173"/>
</dbReference>
<dbReference type="GO" id="GO:1990143">
    <property type="term" value="C:CoA-synthesizing protein complex"/>
    <property type="evidence" value="ECO:0007669"/>
    <property type="project" value="EnsemblFungi"/>
</dbReference>
<dbReference type="Proteomes" id="UP000002866">
    <property type="component" value="Chromosome 3"/>
</dbReference>
<protein>
    <recommendedName>
        <fullName evidence="1">Cytidyltransferase-like domain-containing protein</fullName>
    </recommendedName>
</protein>
<dbReference type="EMBL" id="HE806318">
    <property type="protein sequence ID" value="CCH60494.1"/>
    <property type="molecule type" value="Genomic_DNA"/>
</dbReference>
<dbReference type="eggNOG" id="KOG3351">
    <property type="taxonomic scope" value="Eukaryota"/>
</dbReference>
<dbReference type="InterPro" id="IPR004821">
    <property type="entry name" value="Cyt_trans-like"/>
</dbReference>
<organism evidence="2 3">
    <name type="scientific">Henningerozyma blattae (strain ATCC 34711 / CBS 6284 / DSM 70876 / NBRC 10599 / NRRL Y-10934 / UCD 77-7)</name>
    <name type="common">Yeast</name>
    <name type="synonym">Tetrapisispora blattae</name>
    <dbReference type="NCBI Taxonomy" id="1071380"/>
    <lineage>
        <taxon>Eukaryota</taxon>
        <taxon>Fungi</taxon>
        <taxon>Dikarya</taxon>
        <taxon>Ascomycota</taxon>
        <taxon>Saccharomycotina</taxon>
        <taxon>Saccharomycetes</taxon>
        <taxon>Saccharomycetales</taxon>
        <taxon>Saccharomycetaceae</taxon>
        <taxon>Henningerozyma</taxon>
    </lineage>
</organism>
<dbReference type="PANTHER" id="PTHR10695">
    <property type="entry name" value="DEPHOSPHO-COA KINASE-RELATED"/>
    <property type="match status" value="1"/>
</dbReference>
<dbReference type="RefSeq" id="XP_004180013.1">
    <property type="nucleotide sequence ID" value="XM_004179965.1"/>
</dbReference>
<dbReference type="GO" id="GO:0015937">
    <property type="term" value="P:coenzyme A biosynthetic process"/>
    <property type="evidence" value="ECO:0007669"/>
    <property type="project" value="EnsemblFungi"/>
</dbReference>
<dbReference type="Pfam" id="PF01467">
    <property type="entry name" value="CTP_transf_like"/>
    <property type="match status" value="1"/>
</dbReference>
<dbReference type="InParanoid" id="I2H292"/>
<dbReference type="InterPro" id="IPR014729">
    <property type="entry name" value="Rossmann-like_a/b/a_fold"/>
</dbReference>